<protein>
    <submittedName>
        <fullName evidence="2">Uncharacterized protein</fullName>
    </submittedName>
</protein>
<feature type="signal peptide" evidence="1">
    <location>
        <begin position="1"/>
        <end position="24"/>
    </location>
</feature>
<evidence type="ECO:0000256" key="1">
    <source>
        <dbReference type="SAM" id="SignalP"/>
    </source>
</evidence>
<dbReference type="OrthoDB" id="9154015at2"/>
<dbReference type="AlphaFoldDB" id="A0A437LTR0"/>
<gene>
    <name evidence="2" type="ORF">EOD73_07560</name>
</gene>
<keyword evidence="3" id="KW-1185">Reference proteome</keyword>
<name>A0A437LTR0_9BURK</name>
<proteinExistence type="predicted"/>
<accession>A0A437LTR0</accession>
<reference evidence="2 3" key="1">
    <citation type="submission" date="2019-01" db="EMBL/GenBank/DDBJ databases">
        <authorList>
            <person name="Chen W.-M."/>
        </authorList>
    </citation>
    <scope>NUCLEOTIDE SEQUENCE [LARGE SCALE GENOMIC DNA]</scope>
    <source>
        <strain evidence="2 3">CCP-18</strain>
    </source>
</reference>
<evidence type="ECO:0000313" key="2">
    <source>
        <dbReference type="EMBL" id="RVT88815.1"/>
    </source>
</evidence>
<dbReference type="RefSeq" id="WP_127682269.1">
    <property type="nucleotide sequence ID" value="NZ_SACM01000001.1"/>
</dbReference>
<feature type="chain" id="PRO_5019194659" evidence="1">
    <location>
        <begin position="25"/>
        <end position="129"/>
    </location>
</feature>
<dbReference type="EMBL" id="SACM01000001">
    <property type="protein sequence ID" value="RVT88815.1"/>
    <property type="molecule type" value="Genomic_DNA"/>
</dbReference>
<sequence>MNAFSSARALALFAALLGGATAQAAVVDIAWNAEGRFEQRLDVAPGGFAELCGALDKGQAVAWRFDSSADLAFNVHYHLGNDVVYPVKNPGTSRADGRLVVDPSQTYCWMWSNKGKQPARLQVELKRER</sequence>
<dbReference type="Proteomes" id="UP000288587">
    <property type="component" value="Unassembled WGS sequence"/>
</dbReference>
<organism evidence="2 3">
    <name type="scientific">Inhella crocodyli</name>
    <dbReference type="NCBI Taxonomy" id="2499851"/>
    <lineage>
        <taxon>Bacteria</taxon>
        <taxon>Pseudomonadati</taxon>
        <taxon>Pseudomonadota</taxon>
        <taxon>Betaproteobacteria</taxon>
        <taxon>Burkholderiales</taxon>
        <taxon>Sphaerotilaceae</taxon>
        <taxon>Inhella</taxon>
    </lineage>
</organism>
<evidence type="ECO:0000313" key="3">
    <source>
        <dbReference type="Proteomes" id="UP000288587"/>
    </source>
</evidence>
<comment type="caution">
    <text evidence="2">The sequence shown here is derived from an EMBL/GenBank/DDBJ whole genome shotgun (WGS) entry which is preliminary data.</text>
</comment>
<keyword evidence="1" id="KW-0732">Signal</keyword>